<evidence type="ECO:0000259" key="1">
    <source>
        <dbReference type="PROSITE" id="PS51468"/>
    </source>
</evidence>
<dbReference type="Pfam" id="PF08487">
    <property type="entry name" value="VIT"/>
    <property type="match status" value="1"/>
</dbReference>
<proteinExistence type="predicted"/>
<evidence type="ECO:0000313" key="2">
    <source>
        <dbReference type="EMBL" id="GAJ04768.1"/>
    </source>
</evidence>
<name>X1THG3_9ZZZZ</name>
<dbReference type="PROSITE" id="PS51468">
    <property type="entry name" value="VIT"/>
    <property type="match status" value="1"/>
</dbReference>
<dbReference type="EMBL" id="BARW01027690">
    <property type="protein sequence ID" value="GAJ04768.1"/>
    <property type="molecule type" value="Genomic_DNA"/>
</dbReference>
<reference evidence="2" key="1">
    <citation type="journal article" date="2014" name="Front. Microbiol.">
        <title>High frequency of phylogenetically diverse reductive dehalogenase-homologous genes in deep subseafloor sedimentary metagenomes.</title>
        <authorList>
            <person name="Kawai M."/>
            <person name="Futagami T."/>
            <person name="Toyoda A."/>
            <person name="Takaki Y."/>
            <person name="Nishi S."/>
            <person name="Hori S."/>
            <person name="Arai W."/>
            <person name="Tsubouchi T."/>
            <person name="Morono Y."/>
            <person name="Uchiyama I."/>
            <person name="Ito T."/>
            <person name="Fujiyama A."/>
            <person name="Inagaki F."/>
            <person name="Takami H."/>
        </authorList>
    </citation>
    <scope>NUCLEOTIDE SEQUENCE</scope>
    <source>
        <strain evidence="2">Expedition CK06-06</strain>
    </source>
</reference>
<dbReference type="PANTHER" id="PTHR45737">
    <property type="entry name" value="VON WILLEBRAND FACTOR A DOMAIN-CONTAINING PROTEIN 5A"/>
    <property type="match status" value="1"/>
</dbReference>
<dbReference type="InterPro" id="IPR013694">
    <property type="entry name" value="VIT"/>
</dbReference>
<dbReference type="SMART" id="SM00609">
    <property type="entry name" value="VIT"/>
    <property type="match status" value="1"/>
</dbReference>
<accession>X1THG3</accession>
<protein>
    <recommendedName>
        <fullName evidence="1">VIT domain-containing protein</fullName>
    </recommendedName>
</protein>
<sequence>GVIADITITQVYKNQGKNTLEAIYVFPASTRAAVYSMKMTIGEREILAIIQEKELARQNYEQAMAEGKTASLLEQKRPNVFQMNVANILPGDIIKVELSYTELLVPESGVYEFVYPTVVGPRYSNQPLETASPDENWIANPYTHEGEKPTYTFNITVTIAAGLPVHDVRCPSHETNIDFESPNTVSILLKNTSTFEGNRDFIVQYRLAGNKIESGLLLFKGEKENFFLAMMQPPKKVNNDQIPPREYVFIVDVSGS</sequence>
<feature type="non-terminal residue" evidence="2">
    <location>
        <position position="1"/>
    </location>
</feature>
<dbReference type="AlphaFoldDB" id="X1THG3"/>
<dbReference type="PANTHER" id="PTHR45737:SF6">
    <property type="entry name" value="VON WILLEBRAND FACTOR A DOMAIN-CONTAINING PROTEIN 5A"/>
    <property type="match status" value="1"/>
</dbReference>
<feature type="non-terminal residue" evidence="2">
    <location>
        <position position="256"/>
    </location>
</feature>
<gene>
    <name evidence="2" type="ORF">S12H4_44875</name>
</gene>
<feature type="domain" description="VIT" evidence="1">
    <location>
        <begin position="1"/>
        <end position="102"/>
    </location>
</feature>
<organism evidence="2">
    <name type="scientific">marine sediment metagenome</name>
    <dbReference type="NCBI Taxonomy" id="412755"/>
    <lineage>
        <taxon>unclassified sequences</taxon>
        <taxon>metagenomes</taxon>
        <taxon>ecological metagenomes</taxon>
    </lineage>
</organism>
<comment type="caution">
    <text evidence="2">The sequence shown here is derived from an EMBL/GenBank/DDBJ whole genome shotgun (WGS) entry which is preliminary data.</text>
</comment>